<protein>
    <submittedName>
        <fullName evidence="3">Methionine synthase</fullName>
    </submittedName>
</protein>
<reference evidence="2" key="2">
    <citation type="submission" date="2016-01" db="EMBL/GenBank/DDBJ databases">
        <authorList>
            <person name="Hong K.W."/>
        </authorList>
    </citation>
    <scope>NUCLEOTIDE SEQUENCE</scope>
    <source>
        <strain evidence="2">M40</strain>
    </source>
</reference>
<dbReference type="EMBL" id="CAACXN010000015">
    <property type="protein sequence ID" value="VEW14640.1"/>
    <property type="molecule type" value="Genomic_DNA"/>
</dbReference>
<dbReference type="GO" id="GO:0008270">
    <property type="term" value="F:zinc ion binding"/>
    <property type="evidence" value="ECO:0007669"/>
    <property type="project" value="InterPro"/>
</dbReference>
<evidence type="ECO:0000313" key="2">
    <source>
        <dbReference type="EMBL" id="KZE23205.1"/>
    </source>
</evidence>
<evidence type="ECO:0000259" key="1">
    <source>
        <dbReference type="Pfam" id="PF01717"/>
    </source>
</evidence>
<name>A0A165EGI5_9MICO</name>
<dbReference type="GeneID" id="99775040"/>
<gene>
    <name evidence="2" type="ORF">AVW13_04810</name>
    <name evidence="3" type="ORF">NCTC12391_02789</name>
</gene>
<dbReference type="Proteomes" id="UP000076612">
    <property type="component" value="Unassembled WGS sequence"/>
</dbReference>
<dbReference type="EMBL" id="LQQR01000004">
    <property type="protein sequence ID" value="KZE23205.1"/>
    <property type="molecule type" value="Genomic_DNA"/>
</dbReference>
<dbReference type="Proteomes" id="UP000386281">
    <property type="component" value="Unassembled WGS sequence"/>
</dbReference>
<dbReference type="InterPro" id="IPR002629">
    <property type="entry name" value="Met_Synth_C/arc"/>
</dbReference>
<reference evidence="4" key="1">
    <citation type="submission" date="2016-01" db="EMBL/GenBank/DDBJ databases">
        <title>Draft genome of Chromobacterium sp. F49.</title>
        <authorList>
            <person name="Hong K.W."/>
        </authorList>
    </citation>
    <scope>NUCLEOTIDE SEQUENCE [LARGE SCALE GENOMIC DNA]</scope>
    <source>
        <strain evidence="4">M40</strain>
    </source>
</reference>
<dbReference type="SUPFAM" id="SSF51726">
    <property type="entry name" value="UROD/MetE-like"/>
    <property type="match status" value="1"/>
</dbReference>
<dbReference type="Pfam" id="PF01717">
    <property type="entry name" value="Meth_synt_2"/>
    <property type="match status" value="1"/>
</dbReference>
<proteinExistence type="predicted"/>
<sequence length="409" mass="44656">MATIRTSHAGSLPRTPELLEANRAKQAQNTARLAGETVTDDDTERYDELLTASVVDLVGRQRDLGISLPNDGEYGHAMAADFDYGAWWHYSFARTDGLELDDVDKWEAPAKRSEPGAIRLTSFGDRRDRNLFAGVYGDESAGTDTGTQPQFPKATGPISYIGQAQVAADIANLKAGLSAAGYDTRDGYINALSPGSASRIANEHYATEEEFIWAWADVLREEYLAITEAGLTVQIDDPSLAENFDQINPEPSFDDYRAFTQIRIDALNHALRGIDPAQVRVHTCWGSWHGPHVTDLPFAEIVDQVLTINAAGITFEAANVRHEHEWRIWEDTTLPEGKYLIPGIVSHATNVVEHPELVAERISRFAKLVGPDNVVASTDCGLGGRVHPEIAVAKLQALTEGAALASARL</sequence>
<dbReference type="GO" id="GO:0003871">
    <property type="term" value="F:5-methyltetrahydropteroyltriglutamate-homocysteine S-methyltransferase activity"/>
    <property type="evidence" value="ECO:0007669"/>
    <property type="project" value="InterPro"/>
</dbReference>
<organism evidence="3 5">
    <name type="scientific">Brevibacterium casei</name>
    <dbReference type="NCBI Taxonomy" id="33889"/>
    <lineage>
        <taxon>Bacteria</taxon>
        <taxon>Bacillati</taxon>
        <taxon>Actinomycetota</taxon>
        <taxon>Actinomycetes</taxon>
        <taxon>Micrococcales</taxon>
        <taxon>Brevibacteriaceae</taxon>
        <taxon>Brevibacterium</taxon>
    </lineage>
</organism>
<dbReference type="CDD" id="cd03311">
    <property type="entry name" value="CIMS_C_terminal_like"/>
    <property type="match status" value="1"/>
</dbReference>
<accession>A0A165EGI5</accession>
<reference evidence="3 5" key="3">
    <citation type="submission" date="2019-02" db="EMBL/GenBank/DDBJ databases">
        <authorList>
            <consortium name="Pathogen Informatics"/>
        </authorList>
    </citation>
    <scope>NUCLEOTIDE SEQUENCE [LARGE SCALE GENOMIC DNA]</scope>
    <source>
        <strain evidence="3 5">3012STDY7078520</strain>
    </source>
</reference>
<evidence type="ECO:0000313" key="5">
    <source>
        <dbReference type="Proteomes" id="UP000386281"/>
    </source>
</evidence>
<dbReference type="InterPro" id="IPR038071">
    <property type="entry name" value="UROD/MetE-like_sf"/>
</dbReference>
<dbReference type="PANTHER" id="PTHR43844:SF2">
    <property type="entry name" value="SYNTHASE, VITAMIN-B12 INDEPENDENT, PUTATIVE (AFU_ORTHOLOGUE AFUA_3G12060)-RELATED"/>
    <property type="match status" value="1"/>
</dbReference>
<dbReference type="Gene3D" id="3.20.20.210">
    <property type="match status" value="1"/>
</dbReference>
<dbReference type="AlphaFoldDB" id="A0A165EGI5"/>
<evidence type="ECO:0000313" key="3">
    <source>
        <dbReference type="EMBL" id="VEW14640.1"/>
    </source>
</evidence>
<feature type="domain" description="Cobalamin-independent methionine synthase MetE C-terminal/archaeal" evidence="1">
    <location>
        <begin position="210"/>
        <end position="398"/>
    </location>
</feature>
<dbReference type="GO" id="GO:0009086">
    <property type="term" value="P:methionine biosynthetic process"/>
    <property type="evidence" value="ECO:0007669"/>
    <property type="project" value="InterPro"/>
</dbReference>
<dbReference type="STRING" id="33889.AVW13_04810"/>
<dbReference type="PANTHER" id="PTHR43844">
    <property type="entry name" value="METHIONINE SYNTHASE"/>
    <property type="match status" value="1"/>
</dbReference>
<evidence type="ECO:0000313" key="4">
    <source>
        <dbReference type="Proteomes" id="UP000076612"/>
    </source>
</evidence>
<dbReference type="RefSeq" id="WP_009380246.1">
    <property type="nucleotide sequence ID" value="NZ_CAACXN010000015.1"/>
</dbReference>